<dbReference type="SUPFAM" id="SSF51316">
    <property type="entry name" value="Mss4-like"/>
    <property type="match status" value="2"/>
</dbReference>
<dbReference type="Pfam" id="PF04828">
    <property type="entry name" value="GFA"/>
    <property type="match status" value="2"/>
</dbReference>
<dbReference type="InterPro" id="IPR052355">
    <property type="entry name" value="CENP-V-like"/>
</dbReference>
<evidence type="ECO:0000259" key="4">
    <source>
        <dbReference type="PROSITE" id="PS51891"/>
    </source>
</evidence>
<dbReference type="GO" id="GO:0016846">
    <property type="term" value="F:carbon-sulfur lyase activity"/>
    <property type="evidence" value="ECO:0007669"/>
    <property type="project" value="InterPro"/>
</dbReference>
<dbReference type="AlphaFoldDB" id="A0A024SAF1"/>
<proteinExistence type="inferred from homology"/>
<sequence>MTQTQTEPNRRTYRGSCHCGAFVYDIDLPELRVVVECDCSFCRRTGNLYVPTGEDANFRVVNGSEGNLTSYTFGPGSKIHKFCPICATSLLSRMPDGPAFMKLLLNARAFHDVDVGFLERKYIFNSKVGAQYQPPEHKGDMPRIVEGGRLYTGSCHCGAVTVALSCRPLKEPSEESLVFCNCHVCQRNAYVWLFPKFESIVLSGSKADIGRYAFSEGLTSKSFCRACGVGMTYLMNQPVEDRDLAPSEPSCRAYREVNTSHPVNARVLHGVDVSESR</sequence>
<dbReference type="InterPro" id="IPR006913">
    <property type="entry name" value="CENP-V/GFA"/>
</dbReference>
<evidence type="ECO:0000256" key="1">
    <source>
        <dbReference type="ARBA" id="ARBA00005495"/>
    </source>
</evidence>
<dbReference type="PANTHER" id="PTHR28620:SF1">
    <property type="entry name" value="CENP-V_GFA DOMAIN-CONTAINING PROTEIN"/>
    <property type="match status" value="1"/>
</dbReference>
<dbReference type="OrthoDB" id="2993351at2759"/>
<organism evidence="5 6">
    <name type="scientific">Hypocrea jecorina (strain ATCC 56765 / BCRC 32924 / NRRL 11460 / Rut C-30)</name>
    <name type="common">Trichoderma reesei</name>
    <dbReference type="NCBI Taxonomy" id="1344414"/>
    <lineage>
        <taxon>Eukaryota</taxon>
        <taxon>Fungi</taxon>
        <taxon>Dikarya</taxon>
        <taxon>Ascomycota</taxon>
        <taxon>Pezizomycotina</taxon>
        <taxon>Sordariomycetes</taxon>
        <taxon>Hypocreomycetidae</taxon>
        <taxon>Hypocreales</taxon>
        <taxon>Hypocreaceae</taxon>
        <taxon>Trichoderma</taxon>
    </lineage>
</organism>
<keyword evidence="2" id="KW-0479">Metal-binding</keyword>
<dbReference type="HOGENOM" id="CLU_055491_0_0_1"/>
<keyword evidence="3" id="KW-0862">Zinc</keyword>
<dbReference type="InterPro" id="IPR011057">
    <property type="entry name" value="Mss4-like_sf"/>
</dbReference>
<evidence type="ECO:0000313" key="5">
    <source>
        <dbReference type="EMBL" id="ETS02309.1"/>
    </source>
</evidence>
<evidence type="ECO:0000256" key="3">
    <source>
        <dbReference type="ARBA" id="ARBA00022833"/>
    </source>
</evidence>
<dbReference type="Proteomes" id="UP000024376">
    <property type="component" value="Unassembled WGS sequence"/>
</dbReference>
<accession>A0A024SAF1</accession>
<name>A0A024SAF1_HYPJR</name>
<dbReference type="GO" id="GO:0046872">
    <property type="term" value="F:metal ion binding"/>
    <property type="evidence" value="ECO:0007669"/>
    <property type="project" value="UniProtKB-KW"/>
</dbReference>
<evidence type="ECO:0000256" key="2">
    <source>
        <dbReference type="ARBA" id="ARBA00022723"/>
    </source>
</evidence>
<feature type="domain" description="CENP-V/GFA" evidence="4">
    <location>
        <begin position="13"/>
        <end position="133"/>
    </location>
</feature>
<feature type="domain" description="CENP-V/GFA" evidence="4">
    <location>
        <begin position="151"/>
        <end position="277"/>
    </location>
</feature>
<dbReference type="KEGG" id="trr:M419DRAFT_77674"/>
<dbReference type="PANTHER" id="PTHR28620">
    <property type="entry name" value="CENTROMERE PROTEIN V"/>
    <property type="match status" value="1"/>
</dbReference>
<dbReference type="Gene3D" id="2.170.150.70">
    <property type="match status" value="2"/>
</dbReference>
<comment type="similarity">
    <text evidence="1">Belongs to the Gfa family.</text>
</comment>
<dbReference type="EMBL" id="KI911145">
    <property type="protein sequence ID" value="ETS02309.1"/>
    <property type="molecule type" value="Genomic_DNA"/>
</dbReference>
<gene>
    <name evidence="5" type="ORF">M419DRAFT_77674</name>
</gene>
<evidence type="ECO:0000313" key="6">
    <source>
        <dbReference type="Proteomes" id="UP000024376"/>
    </source>
</evidence>
<dbReference type="PROSITE" id="PS51891">
    <property type="entry name" value="CENP_V_GFA"/>
    <property type="match status" value="2"/>
</dbReference>
<reference evidence="6" key="1">
    <citation type="journal article" date="2013" name="Ind. Biotechnol.">
        <title>Comparative genomics analysis of Trichoderma reesei strains.</title>
        <authorList>
            <person name="Koike H."/>
            <person name="Aerts A."/>
            <person name="LaButti K."/>
            <person name="Grigoriev I.V."/>
            <person name="Baker S.E."/>
        </authorList>
    </citation>
    <scope>NUCLEOTIDE SEQUENCE [LARGE SCALE GENOMIC DNA]</scope>
    <source>
        <strain evidence="6">ATCC 56765 / BCRC 32924 / NRRL 11460 / Rut C-30</strain>
    </source>
</reference>
<protein>
    <submittedName>
        <fullName evidence="5">Glutathione-dependent formaldehyde-activating enzyme</fullName>
    </submittedName>
</protein>